<dbReference type="RefSeq" id="WP_172126309.1">
    <property type="nucleotide sequence ID" value="NZ_CP042652.1"/>
</dbReference>
<protein>
    <submittedName>
        <fullName evidence="1">Uncharacterized protein</fullName>
    </submittedName>
</protein>
<sequence>MTKEEEKEFKQKIVETIMPIAKNMTENQIRTIIQNVEKTNEDLPAGFAVMLFEQIFINKNNSLNKTLSKK</sequence>
<accession>A0A6M8EJT2</accession>
<dbReference type="KEGG" id="paco:AACT_1590"/>
<dbReference type="EMBL" id="CP042652">
    <property type="protein sequence ID" value="QKE28748.1"/>
    <property type="molecule type" value="Genomic_DNA"/>
</dbReference>
<evidence type="ECO:0000313" key="2">
    <source>
        <dbReference type="Proteomes" id="UP000503483"/>
    </source>
</evidence>
<evidence type="ECO:0000313" key="1">
    <source>
        <dbReference type="EMBL" id="QKE28748.1"/>
    </source>
</evidence>
<name>A0A6M8EJT2_9BACT</name>
<dbReference type="AlphaFoldDB" id="A0A6M8EJT2"/>
<reference evidence="1 2" key="1">
    <citation type="submission" date="2019-08" db="EMBL/GenBank/DDBJ databases">
        <title>Complete genome sequence of Arcobacter acticola.</title>
        <authorList>
            <person name="Miller W."/>
        </authorList>
    </citation>
    <scope>NUCLEOTIDE SEQUENCE [LARGE SCALE GENOMIC DNA]</scope>
    <source>
        <strain evidence="1 2">KCTC 52212</strain>
    </source>
</reference>
<dbReference type="Proteomes" id="UP000503483">
    <property type="component" value="Chromosome"/>
</dbReference>
<keyword evidence="2" id="KW-1185">Reference proteome</keyword>
<organism evidence="1 2">
    <name type="scientific">Arcobacter acticola</name>
    <dbReference type="NCBI Taxonomy" id="1849015"/>
    <lineage>
        <taxon>Bacteria</taxon>
        <taxon>Pseudomonadati</taxon>
        <taxon>Campylobacterota</taxon>
        <taxon>Epsilonproteobacteria</taxon>
        <taxon>Campylobacterales</taxon>
        <taxon>Arcobacteraceae</taxon>
        <taxon>Arcobacter</taxon>
    </lineage>
</organism>
<gene>
    <name evidence="1" type="ORF">AACT_1590</name>
</gene>
<proteinExistence type="predicted"/>